<dbReference type="PRINTS" id="PR00237">
    <property type="entry name" value="GPCRRHODOPSN"/>
</dbReference>
<name>A0A8J1TZD3_OWEFU</name>
<feature type="transmembrane region" description="Helical" evidence="12">
    <location>
        <begin position="626"/>
        <end position="649"/>
    </location>
</feature>
<dbReference type="InterPro" id="IPR025875">
    <property type="entry name" value="Leu-rich_rpt_4"/>
</dbReference>
<dbReference type="FunFam" id="3.80.10.10:FF:001164">
    <property type="entry name" value="GH01279p"/>
    <property type="match status" value="1"/>
</dbReference>
<evidence type="ECO:0000256" key="11">
    <source>
        <dbReference type="SAM" id="MobiDB-lite"/>
    </source>
</evidence>
<evidence type="ECO:0000256" key="7">
    <source>
        <dbReference type="ARBA" id="ARBA00023040"/>
    </source>
</evidence>
<proteinExistence type="predicted"/>
<evidence type="ECO:0000313" key="14">
    <source>
        <dbReference type="Proteomes" id="UP000749559"/>
    </source>
</evidence>
<dbReference type="EMBL" id="CAIIXF020000006">
    <property type="protein sequence ID" value="CAH1786392.1"/>
    <property type="molecule type" value="Genomic_DNA"/>
</dbReference>
<evidence type="ECO:0000256" key="3">
    <source>
        <dbReference type="ARBA" id="ARBA00022614"/>
    </source>
</evidence>
<feature type="region of interest" description="Disordered" evidence="11">
    <location>
        <begin position="824"/>
        <end position="855"/>
    </location>
</feature>
<feature type="compositionally biased region" description="Basic and acidic residues" evidence="11">
    <location>
        <begin position="1371"/>
        <end position="1395"/>
    </location>
</feature>
<keyword evidence="2" id="KW-1003">Cell membrane</keyword>
<feature type="transmembrane region" description="Helical" evidence="12">
    <location>
        <begin position="503"/>
        <end position="527"/>
    </location>
</feature>
<evidence type="ECO:0000256" key="6">
    <source>
        <dbReference type="ARBA" id="ARBA00022989"/>
    </source>
</evidence>
<dbReference type="GO" id="GO:0009755">
    <property type="term" value="P:hormone-mediated signaling pathway"/>
    <property type="evidence" value="ECO:0007669"/>
    <property type="project" value="TreeGrafter"/>
</dbReference>
<sequence>KLVNMELSTLPRNAFNGIMNLQILRLDGNHFKYIPAEAFNGLDSLRTLRLDGNKFTEVPSGALNKLHNLEGLKLGSNFISSIPEGTFKNLKRLEILLLEENDISSIDDDAFQGLYAVEILEINANKLKHLPVALRDLPALVDLSLADNRIHSLPQYGFLGNQNLEKLLLKGNPIDSVDSKAFTRLPHLDTLVLSDVKDQTQFPDFNGTTSLTTLKMDRGNIERIPEDLCTKIPAIKSLDLHSNRIRIIPELSKCKQLYILNLGNNLIESLEGSLFKGLHKLQDLTISKNHIQMLPNDAFLGDLTSLEYIDLEDNEISHIEQEAFAPLGKLETLNLADNKFDILPTKGLEGIKILKTFGTNTLLDFPSSDHFPVAENLWLSYVYHCCDYINQNEEDKASPQLSEITTWLPASNWSHFPIIHDNTSVYNSSLYDYDKFLDEVMETFGTQEDYPAYPDDMPEDARLFFDNLKPQNNTHDIGNHKPQIKCFPHPTPFEPCNDLMGSWALRCGVWIVFFLALIGNATVLFVLTTARTKLDVPRFLICNLACADFFMGIYLGFLAIVDASTLGEFKKHGTRWQNSPGCIVAGFLGVLSSELSVFTLAVITLERFYAITHAMHLNKRLSLRHAAYVMTCGWGFALLLASMPIFGVSDYKRFAVCLPFDVDDPISKGYVGFILVFNSLAFFTIVMCYAKMYYAIRGSQAWNSNDSRIAKRMALLVFTDFGCWAPIALFSFTAAFDRYLITLEDAKFLTIFVLPLNSCVNPFLYAICTKQFKKDCVVFCKRLEETSISRGISRLTNRHNMSMSVGSSRRLSALNSFFASMDKRDSRSWSGGQCNVNDRHNNGRGSGGSRGSRGSLVLQNINNLQREADMENEAQHVQPSTPLCAQGPIVANGNAPPSKQTVLSDDFVQPVFCLGETRTPVPDKKGLSPDNLALSERRPSSFDKFLNPQQLLLSILKRKKEKEREVSEACKEDSVWVPREDTQESVGMFPLMPLGESPGGARRSCSPKSPSWTRRLKNATSPKLSTRSSCLKASSSDYELMLNPAENTQCSYQKMENILADNPSGGVTDNDHNSDYMNYNGEHAVCRNRSGRHNKYMNEPRKCAEYMNTPGIHDNCMNTCEPHKVELDTAKLPSCRKADCVNYGSYDASNMKHTGCYGNYENLGEQIQSKSIECVHHCKKDCDNTMCSKKSDSGDSGVGHLSQRNSDDNCSEEHDVMNNYIAQGISAIQENELLDDESFVAMETPCSLRSYCKDRRGRANRQSISLSSLNDPAGENFSNRSSGCSCSDILSSVPNLNIDCHDNQYDLGHHGNPGVPYANCNMLVHTDKSKIDLTPGLEFLHKARSNQKQNNYTYFLGNKDSFSDTVAMETTDKMSHDETQRECSEEESCNVRDNSETESSF</sequence>
<evidence type="ECO:0000313" key="13">
    <source>
        <dbReference type="EMBL" id="CAH1786392.1"/>
    </source>
</evidence>
<dbReference type="GO" id="GO:0007189">
    <property type="term" value="P:adenylate cyclase-activating G protein-coupled receptor signaling pathway"/>
    <property type="evidence" value="ECO:0007669"/>
    <property type="project" value="TreeGrafter"/>
</dbReference>
<feature type="transmembrane region" description="Helical" evidence="12">
    <location>
        <begin position="583"/>
        <end position="605"/>
    </location>
</feature>
<dbReference type="PANTHER" id="PTHR24372:SF82">
    <property type="entry name" value="RICKETS"/>
    <property type="match status" value="1"/>
</dbReference>
<protein>
    <submittedName>
        <fullName evidence="13">Uncharacterized protein</fullName>
    </submittedName>
</protein>
<comment type="subcellular location">
    <subcellularLocation>
        <location evidence="1">Cell membrane</location>
        <topology evidence="1">Multi-pass membrane protein</topology>
    </subcellularLocation>
</comment>
<keyword evidence="14" id="KW-1185">Reference proteome</keyword>
<dbReference type="FunFam" id="1.20.1070.10:FF:000156">
    <property type="entry name" value="Lutropin-choriogonadotropic hormone receptor"/>
    <property type="match status" value="1"/>
</dbReference>
<comment type="caution">
    <text evidence="13">The sequence shown here is derived from an EMBL/GenBank/DDBJ whole genome shotgun (WGS) entry which is preliminary data.</text>
</comment>
<feature type="transmembrane region" description="Helical" evidence="12">
    <location>
        <begin position="669"/>
        <end position="692"/>
    </location>
</feature>
<evidence type="ECO:0000256" key="10">
    <source>
        <dbReference type="ARBA" id="ARBA00023224"/>
    </source>
</evidence>
<dbReference type="PRINTS" id="PR00373">
    <property type="entry name" value="GLYCHORMONER"/>
</dbReference>
<feature type="region of interest" description="Disordered" evidence="11">
    <location>
        <begin position="1191"/>
        <end position="1212"/>
    </location>
</feature>
<feature type="transmembrane region" description="Helical" evidence="12">
    <location>
        <begin position="713"/>
        <end position="736"/>
    </location>
</feature>
<dbReference type="SUPFAM" id="SSF81321">
    <property type="entry name" value="Family A G protein-coupled receptor-like"/>
    <property type="match status" value="1"/>
</dbReference>
<dbReference type="PROSITE" id="PS51450">
    <property type="entry name" value="LRR"/>
    <property type="match status" value="7"/>
</dbReference>
<evidence type="ECO:0000256" key="8">
    <source>
        <dbReference type="ARBA" id="ARBA00023136"/>
    </source>
</evidence>
<evidence type="ECO:0000256" key="5">
    <source>
        <dbReference type="ARBA" id="ARBA00022737"/>
    </source>
</evidence>
<keyword evidence="3" id="KW-0433">Leucine-rich repeat</keyword>
<keyword evidence="7" id="KW-0297">G-protein coupled receptor</keyword>
<dbReference type="PROSITE" id="PS50262">
    <property type="entry name" value="G_PROTEIN_RECEP_F1_2"/>
    <property type="match status" value="1"/>
</dbReference>
<dbReference type="InterPro" id="IPR003591">
    <property type="entry name" value="Leu-rich_rpt_typical-subtyp"/>
</dbReference>
<organism evidence="13 14">
    <name type="scientific">Owenia fusiformis</name>
    <name type="common">Polychaete worm</name>
    <dbReference type="NCBI Taxonomy" id="6347"/>
    <lineage>
        <taxon>Eukaryota</taxon>
        <taxon>Metazoa</taxon>
        <taxon>Spiralia</taxon>
        <taxon>Lophotrochozoa</taxon>
        <taxon>Annelida</taxon>
        <taxon>Polychaeta</taxon>
        <taxon>Sedentaria</taxon>
        <taxon>Canalipalpata</taxon>
        <taxon>Sabellida</taxon>
        <taxon>Oweniida</taxon>
        <taxon>Oweniidae</taxon>
        <taxon>Owenia</taxon>
    </lineage>
</organism>
<dbReference type="OrthoDB" id="1883493at2759"/>
<dbReference type="Pfam" id="PF13855">
    <property type="entry name" value="LRR_8"/>
    <property type="match status" value="3"/>
</dbReference>
<evidence type="ECO:0000256" key="12">
    <source>
        <dbReference type="SAM" id="Phobius"/>
    </source>
</evidence>
<dbReference type="Gene3D" id="1.20.1070.10">
    <property type="entry name" value="Rhodopsin 7-helix transmembrane proteins"/>
    <property type="match status" value="1"/>
</dbReference>
<evidence type="ECO:0000256" key="9">
    <source>
        <dbReference type="ARBA" id="ARBA00023170"/>
    </source>
</evidence>
<dbReference type="Pfam" id="PF00001">
    <property type="entry name" value="7tm_1"/>
    <property type="match status" value="1"/>
</dbReference>
<dbReference type="PROSITE" id="PS00237">
    <property type="entry name" value="G_PROTEIN_RECEP_F1_1"/>
    <property type="match status" value="1"/>
</dbReference>
<accession>A0A8J1TZD3</accession>
<keyword evidence="4 12" id="KW-0812">Transmembrane</keyword>
<dbReference type="SMART" id="SM00369">
    <property type="entry name" value="LRR_TYP"/>
    <property type="match status" value="12"/>
</dbReference>
<feature type="non-terminal residue" evidence="13">
    <location>
        <position position="1"/>
    </location>
</feature>
<dbReference type="InterPro" id="IPR000276">
    <property type="entry name" value="GPCR_Rhodpsn"/>
</dbReference>
<dbReference type="SMART" id="SM00365">
    <property type="entry name" value="LRR_SD22"/>
    <property type="match status" value="6"/>
</dbReference>
<keyword evidence="6 12" id="KW-1133">Transmembrane helix</keyword>
<evidence type="ECO:0000256" key="4">
    <source>
        <dbReference type="ARBA" id="ARBA00022692"/>
    </source>
</evidence>
<feature type="transmembrane region" description="Helical" evidence="12">
    <location>
        <begin position="539"/>
        <end position="563"/>
    </location>
</feature>
<keyword evidence="8 12" id="KW-0472">Membrane</keyword>
<dbReference type="InterPro" id="IPR017452">
    <property type="entry name" value="GPCR_Rhodpsn_7TM"/>
</dbReference>
<feature type="region of interest" description="Disordered" evidence="11">
    <location>
        <begin position="1371"/>
        <end position="1401"/>
    </location>
</feature>
<dbReference type="Pfam" id="PF12799">
    <property type="entry name" value="LRR_4"/>
    <property type="match status" value="1"/>
</dbReference>
<dbReference type="Proteomes" id="UP000749559">
    <property type="component" value="Unassembled WGS sequence"/>
</dbReference>
<gene>
    <name evidence="13" type="ORF">OFUS_LOCUS12301</name>
</gene>
<dbReference type="PANTHER" id="PTHR24372">
    <property type="entry name" value="GLYCOPROTEIN HORMONE RECEPTOR"/>
    <property type="match status" value="1"/>
</dbReference>
<evidence type="ECO:0000256" key="2">
    <source>
        <dbReference type="ARBA" id="ARBA00022475"/>
    </source>
</evidence>
<dbReference type="GO" id="GO:0016500">
    <property type="term" value="F:protein-hormone receptor activity"/>
    <property type="evidence" value="ECO:0007669"/>
    <property type="project" value="InterPro"/>
</dbReference>
<dbReference type="InterPro" id="IPR032675">
    <property type="entry name" value="LRR_dom_sf"/>
</dbReference>
<dbReference type="GO" id="GO:0008528">
    <property type="term" value="F:G protein-coupled peptide receptor activity"/>
    <property type="evidence" value="ECO:0007669"/>
    <property type="project" value="TreeGrafter"/>
</dbReference>
<keyword evidence="9" id="KW-0675">Receptor</keyword>
<dbReference type="CDD" id="cd15136">
    <property type="entry name" value="7tmA_Glyco_hormone_R"/>
    <property type="match status" value="1"/>
</dbReference>
<dbReference type="Gene3D" id="3.80.10.10">
    <property type="entry name" value="Ribonuclease Inhibitor"/>
    <property type="match status" value="2"/>
</dbReference>
<feature type="region of interest" description="Disordered" evidence="11">
    <location>
        <begin position="993"/>
        <end position="1015"/>
    </location>
</feature>
<dbReference type="InterPro" id="IPR001611">
    <property type="entry name" value="Leu-rich_rpt"/>
</dbReference>
<evidence type="ECO:0000256" key="1">
    <source>
        <dbReference type="ARBA" id="ARBA00004651"/>
    </source>
</evidence>
<feature type="compositionally biased region" description="Polar residues" evidence="11">
    <location>
        <begin position="1006"/>
        <end position="1015"/>
    </location>
</feature>
<dbReference type="GO" id="GO:0005886">
    <property type="term" value="C:plasma membrane"/>
    <property type="evidence" value="ECO:0007669"/>
    <property type="project" value="UniProtKB-SubCell"/>
</dbReference>
<dbReference type="SUPFAM" id="SSF52058">
    <property type="entry name" value="L domain-like"/>
    <property type="match status" value="2"/>
</dbReference>
<keyword evidence="5" id="KW-0677">Repeat</keyword>
<reference evidence="13" key="1">
    <citation type="submission" date="2022-03" db="EMBL/GenBank/DDBJ databases">
        <authorList>
            <person name="Martin C."/>
        </authorList>
    </citation>
    <scope>NUCLEOTIDE SEQUENCE</scope>
</reference>
<keyword evidence="10" id="KW-0807">Transducer</keyword>
<dbReference type="InterPro" id="IPR002131">
    <property type="entry name" value="Gphrmn_rcpt_fam"/>
</dbReference>